<name>A0A1B0AXB2_9MUSC</name>
<dbReference type="GO" id="GO:0007165">
    <property type="term" value="P:signal transduction"/>
    <property type="evidence" value="ECO:0007669"/>
    <property type="project" value="UniProtKB-KW"/>
</dbReference>
<proteinExistence type="inferred from homology"/>
<dbReference type="EnsemblMetazoa" id="GPPI011878-RA">
    <property type="protein sequence ID" value="GPPI011878-PA"/>
    <property type="gene ID" value="GPPI011878"/>
</dbReference>
<keyword evidence="9 10" id="KW-0807">Transducer</keyword>
<evidence type="ECO:0000256" key="3">
    <source>
        <dbReference type="ARBA" id="ARBA00022606"/>
    </source>
</evidence>
<feature type="transmembrane region" description="Helical" evidence="10">
    <location>
        <begin position="38"/>
        <end position="58"/>
    </location>
</feature>
<dbReference type="GO" id="GO:0005886">
    <property type="term" value="C:plasma membrane"/>
    <property type="evidence" value="ECO:0007669"/>
    <property type="project" value="UniProtKB-SubCell"/>
</dbReference>
<keyword evidence="4 10" id="KW-0812">Transmembrane</keyword>
<evidence type="ECO:0000313" key="11">
    <source>
        <dbReference type="EnsemblMetazoa" id="GPPI011878-PA"/>
    </source>
</evidence>
<keyword evidence="8 10" id="KW-0675">Receptor</keyword>
<sequence>MEHELTCIERFQEIIKVIRVIAKMCGCDILNPNYRMNFITWLLIVGVNGFFLCTIYTIYKGMAIDHDWTVIPVCLCIIGSGIQGFAKILLVLKYRKVIVVQQYFLENVYTVYQQKTERYRHVLNRWLAYTVKTYKLCAFMYVFVGSIIIGFPYIYWYIYGIRMMIMQFEIPFVDPNTDVGYIIHTLYHFPMIAWGCLGHFMTDIYMFMFIINVPLLKDLLEQKFLDLNEILEETNEREKVFPLLKDIFQWHLQYNEFIAGVDKIYRTIIFIEVTTCGLSICCTIFSIVLGVWPAAYGYIIYLIFCLYSFCIMGTLIEISNDNAIDIIYTVSHWYELKVPEQKMILIMLSKSQKPIELTVGQILPLSVSTALKVTKGVYSFLMLLLNFLDK</sequence>
<evidence type="ECO:0000256" key="8">
    <source>
        <dbReference type="ARBA" id="ARBA00023170"/>
    </source>
</evidence>
<reference evidence="11" key="2">
    <citation type="submission" date="2020-05" db="UniProtKB">
        <authorList>
            <consortium name="EnsemblMetazoa"/>
        </authorList>
    </citation>
    <scope>IDENTIFICATION</scope>
    <source>
        <strain evidence="11">IAEA</strain>
    </source>
</reference>
<reference evidence="12" key="1">
    <citation type="submission" date="2015-01" db="EMBL/GenBank/DDBJ databases">
        <authorList>
            <person name="Aksoy S."/>
            <person name="Warren W."/>
            <person name="Wilson R.K."/>
        </authorList>
    </citation>
    <scope>NUCLEOTIDE SEQUENCE [LARGE SCALE GENOMIC DNA]</scope>
    <source>
        <strain evidence="12">IAEA</strain>
    </source>
</reference>
<evidence type="ECO:0000256" key="2">
    <source>
        <dbReference type="ARBA" id="ARBA00022475"/>
    </source>
</evidence>
<feature type="transmembrane region" description="Helical" evidence="10">
    <location>
        <begin position="136"/>
        <end position="158"/>
    </location>
</feature>
<dbReference type="STRING" id="67801.A0A1B0AXB2"/>
<dbReference type="VEuPathDB" id="VectorBase:GPPI011878"/>
<dbReference type="PANTHER" id="PTHR21137:SF35">
    <property type="entry name" value="ODORANT RECEPTOR 19A-RELATED"/>
    <property type="match status" value="1"/>
</dbReference>
<dbReference type="EMBL" id="JXJN01005199">
    <property type="status" value="NOT_ANNOTATED_CDS"/>
    <property type="molecule type" value="Genomic_DNA"/>
</dbReference>
<accession>A0A1B0AXB2</accession>
<dbReference type="GO" id="GO:0004984">
    <property type="term" value="F:olfactory receptor activity"/>
    <property type="evidence" value="ECO:0007669"/>
    <property type="project" value="InterPro"/>
</dbReference>
<keyword evidence="2" id="KW-1003">Cell membrane</keyword>
<keyword evidence="7 10" id="KW-0472">Membrane</keyword>
<evidence type="ECO:0000256" key="4">
    <source>
        <dbReference type="ARBA" id="ARBA00022692"/>
    </source>
</evidence>
<keyword evidence="3 10" id="KW-0716">Sensory transduction</keyword>
<protein>
    <recommendedName>
        <fullName evidence="10">Odorant receptor</fullName>
    </recommendedName>
</protein>
<dbReference type="PANTHER" id="PTHR21137">
    <property type="entry name" value="ODORANT RECEPTOR"/>
    <property type="match status" value="1"/>
</dbReference>
<dbReference type="GO" id="GO:0005549">
    <property type="term" value="F:odorant binding"/>
    <property type="evidence" value="ECO:0007669"/>
    <property type="project" value="InterPro"/>
</dbReference>
<keyword evidence="6 10" id="KW-1133">Transmembrane helix</keyword>
<organism evidence="11 12">
    <name type="scientific">Glossina palpalis gambiensis</name>
    <dbReference type="NCBI Taxonomy" id="67801"/>
    <lineage>
        <taxon>Eukaryota</taxon>
        <taxon>Metazoa</taxon>
        <taxon>Ecdysozoa</taxon>
        <taxon>Arthropoda</taxon>
        <taxon>Hexapoda</taxon>
        <taxon>Insecta</taxon>
        <taxon>Pterygota</taxon>
        <taxon>Neoptera</taxon>
        <taxon>Endopterygota</taxon>
        <taxon>Diptera</taxon>
        <taxon>Brachycera</taxon>
        <taxon>Muscomorpha</taxon>
        <taxon>Hippoboscoidea</taxon>
        <taxon>Glossinidae</taxon>
        <taxon>Glossina</taxon>
    </lineage>
</organism>
<keyword evidence="12" id="KW-1185">Reference proteome</keyword>
<evidence type="ECO:0000313" key="12">
    <source>
        <dbReference type="Proteomes" id="UP000092460"/>
    </source>
</evidence>
<evidence type="ECO:0000256" key="9">
    <source>
        <dbReference type="ARBA" id="ARBA00023224"/>
    </source>
</evidence>
<keyword evidence="5 10" id="KW-0552">Olfaction</keyword>
<comment type="similarity">
    <text evidence="10">Belongs to the insect chemoreceptor superfamily. Heteromeric odorant receptor channel (TC 1.A.69) family.</text>
</comment>
<feature type="transmembrane region" description="Helical" evidence="10">
    <location>
        <begin position="268"/>
        <end position="292"/>
    </location>
</feature>
<dbReference type="Proteomes" id="UP000092460">
    <property type="component" value="Unassembled WGS sequence"/>
</dbReference>
<evidence type="ECO:0000256" key="1">
    <source>
        <dbReference type="ARBA" id="ARBA00004651"/>
    </source>
</evidence>
<comment type="caution">
    <text evidence="10">Lacks conserved residue(s) required for the propagation of feature annotation.</text>
</comment>
<dbReference type="InterPro" id="IPR004117">
    <property type="entry name" value="7tm6_olfct_rcpt"/>
</dbReference>
<feature type="transmembrane region" description="Helical" evidence="10">
    <location>
        <begin position="70"/>
        <end position="92"/>
    </location>
</feature>
<dbReference type="AlphaFoldDB" id="A0A1B0AXB2"/>
<feature type="transmembrane region" description="Helical" evidence="10">
    <location>
        <begin position="298"/>
        <end position="316"/>
    </location>
</feature>
<evidence type="ECO:0000256" key="7">
    <source>
        <dbReference type="ARBA" id="ARBA00023136"/>
    </source>
</evidence>
<evidence type="ECO:0000256" key="5">
    <source>
        <dbReference type="ARBA" id="ARBA00022725"/>
    </source>
</evidence>
<comment type="subcellular location">
    <subcellularLocation>
        <location evidence="1 10">Cell membrane</location>
        <topology evidence="1 10">Multi-pass membrane protein</topology>
    </subcellularLocation>
</comment>
<evidence type="ECO:0000256" key="10">
    <source>
        <dbReference type="RuleBase" id="RU351113"/>
    </source>
</evidence>
<dbReference type="Pfam" id="PF02949">
    <property type="entry name" value="7tm_6"/>
    <property type="match status" value="1"/>
</dbReference>
<evidence type="ECO:0000256" key="6">
    <source>
        <dbReference type="ARBA" id="ARBA00022989"/>
    </source>
</evidence>